<name>A0AAN7ZA91_9PEZI</name>
<dbReference type="GO" id="GO:0005654">
    <property type="term" value="C:nucleoplasm"/>
    <property type="evidence" value="ECO:0007669"/>
    <property type="project" value="TreeGrafter"/>
</dbReference>
<protein>
    <submittedName>
        <fullName evidence="1">Uncharacterized protein</fullName>
    </submittedName>
</protein>
<dbReference type="GO" id="GO:0062026">
    <property type="term" value="P:negative regulation of SCF-dependent proteasomal ubiquitin-dependent catabolic process"/>
    <property type="evidence" value="ECO:0007669"/>
    <property type="project" value="TreeGrafter"/>
</dbReference>
<evidence type="ECO:0000313" key="2">
    <source>
        <dbReference type="Proteomes" id="UP001305414"/>
    </source>
</evidence>
<sequence length="142" mass="15832">MESIALVHHAAKPAAPYTRQTPNLPPVIPPPTNWTTPMKIVPSYDNVDPSSLSKEDLAIITQNGLEQVAQDSAAHWTYESRRVAQPILDYLYLGPSNVLKNRKWLQDEGVTMILAARDSKQAGGTSWPSTSWRKRWGSKLVI</sequence>
<reference evidence="1 2" key="1">
    <citation type="submission" date="2023-10" db="EMBL/GenBank/DDBJ databases">
        <title>Draft genome sequence of Xylaria bambusicola isolate GMP-LS, the root and basal stem rot pathogen of sugarcane in Indonesia.</title>
        <authorList>
            <person name="Selvaraj P."/>
            <person name="Muralishankar V."/>
            <person name="Muruganantham S."/>
            <person name="Sp S."/>
            <person name="Haryani S."/>
            <person name="Lau K.J.X."/>
            <person name="Naqvi N.I."/>
        </authorList>
    </citation>
    <scope>NUCLEOTIDE SEQUENCE [LARGE SCALE GENOMIC DNA]</scope>
    <source>
        <strain evidence="1">GMP-LS</strain>
    </source>
</reference>
<dbReference type="GO" id="GO:0005737">
    <property type="term" value="C:cytoplasm"/>
    <property type="evidence" value="ECO:0007669"/>
    <property type="project" value="TreeGrafter"/>
</dbReference>
<dbReference type="AlphaFoldDB" id="A0AAN7ZA91"/>
<dbReference type="GO" id="GO:0070372">
    <property type="term" value="P:regulation of ERK1 and ERK2 cascade"/>
    <property type="evidence" value="ECO:0007669"/>
    <property type="project" value="TreeGrafter"/>
</dbReference>
<dbReference type="GO" id="GO:1990444">
    <property type="term" value="F:F-box domain binding"/>
    <property type="evidence" value="ECO:0007669"/>
    <property type="project" value="TreeGrafter"/>
</dbReference>
<accession>A0AAN7ZA91</accession>
<dbReference type="Gene3D" id="3.90.190.10">
    <property type="entry name" value="Protein tyrosine phosphatase superfamily"/>
    <property type="match status" value="1"/>
</dbReference>
<evidence type="ECO:0000313" key="1">
    <source>
        <dbReference type="EMBL" id="KAK5636097.1"/>
    </source>
</evidence>
<gene>
    <name evidence="1" type="ORF">RRF57_011809</name>
</gene>
<proteinExistence type="predicted"/>
<dbReference type="InterPro" id="IPR029021">
    <property type="entry name" value="Prot-tyrosine_phosphatase-like"/>
</dbReference>
<dbReference type="PANTHER" id="PTHR46588:SF1">
    <property type="entry name" value="SERINE_THREONINE_TYROSINE-INTERACTING PROTEIN"/>
    <property type="match status" value="1"/>
</dbReference>
<dbReference type="Proteomes" id="UP001305414">
    <property type="component" value="Unassembled WGS sequence"/>
</dbReference>
<dbReference type="PANTHER" id="PTHR46588">
    <property type="entry name" value="SERINE/THREONINE/TYROSINE-INTERACTING PROTEIN"/>
    <property type="match status" value="1"/>
</dbReference>
<dbReference type="EMBL" id="JAWHQM010000062">
    <property type="protein sequence ID" value="KAK5636097.1"/>
    <property type="molecule type" value="Genomic_DNA"/>
</dbReference>
<keyword evidence="2" id="KW-1185">Reference proteome</keyword>
<organism evidence="1 2">
    <name type="scientific">Xylaria bambusicola</name>
    <dbReference type="NCBI Taxonomy" id="326684"/>
    <lineage>
        <taxon>Eukaryota</taxon>
        <taxon>Fungi</taxon>
        <taxon>Dikarya</taxon>
        <taxon>Ascomycota</taxon>
        <taxon>Pezizomycotina</taxon>
        <taxon>Sordariomycetes</taxon>
        <taxon>Xylariomycetidae</taxon>
        <taxon>Xylariales</taxon>
        <taxon>Xylariaceae</taxon>
        <taxon>Xylaria</taxon>
    </lineage>
</organism>
<dbReference type="InterPro" id="IPR052449">
    <property type="entry name" value="STYX-Interacting_Phosphatase"/>
</dbReference>
<comment type="caution">
    <text evidence="1">The sequence shown here is derived from an EMBL/GenBank/DDBJ whole genome shotgun (WGS) entry which is preliminary data.</text>
</comment>